<keyword evidence="5 9" id="KW-0418">Kinase</keyword>
<dbReference type="PANTHER" id="PTHR43547">
    <property type="entry name" value="TWO-COMPONENT HISTIDINE KINASE"/>
    <property type="match status" value="1"/>
</dbReference>
<dbReference type="Gene3D" id="3.30.565.10">
    <property type="entry name" value="Histidine kinase-like ATPase, C-terminal domain"/>
    <property type="match status" value="1"/>
</dbReference>
<dbReference type="PRINTS" id="PR00344">
    <property type="entry name" value="BCTRLSENSOR"/>
</dbReference>
<dbReference type="Gene3D" id="3.40.50.2300">
    <property type="match status" value="1"/>
</dbReference>
<dbReference type="CDD" id="cd00082">
    <property type="entry name" value="HisKA"/>
    <property type="match status" value="1"/>
</dbReference>
<feature type="domain" description="Histidine kinase" evidence="7">
    <location>
        <begin position="182"/>
        <end position="399"/>
    </location>
</feature>
<dbReference type="EC" id="2.7.13.3" evidence="2"/>
<reference evidence="9 10" key="1">
    <citation type="submission" date="2020-04" db="EMBL/GenBank/DDBJ databases">
        <title>Flammeovirga sp. SR4, a novel species isolated from seawater.</title>
        <authorList>
            <person name="Wang X."/>
        </authorList>
    </citation>
    <scope>NUCLEOTIDE SEQUENCE [LARGE SCALE GENOMIC DNA]</scope>
    <source>
        <strain evidence="9 10">SR4</strain>
    </source>
</reference>
<dbReference type="Proteomes" id="UP000585050">
    <property type="component" value="Unassembled WGS sequence"/>
</dbReference>
<gene>
    <name evidence="9" type="ORF">HGP29_15765</name>
</gene>
<dbReference type="Pfam" id="PF02518">
    <property type="entry name" value="HATPase_c"/>
    <property type="match status" value="1"/>
</dbReference>
<keyword evidence="10" id="KW-1185">Reference proteome</keyword>
<dbReference type="InterPro" id="IPR036890">
    <property type="entry name" value="HATPase_C_sf"/>
</dbReference>
<dbReference type="SUPFAM" id="SSF55874">
    <property type="entry name" value="ATPase domain of HSP90 chaperone/DNA topoisomerase II/histidine kinase"/>
    <property type="match status" value="1"/>
</dbReference>
<keyword evidence="3 6" id="KW-0597">Phosphoprotein</keyword>
<dbReference type="InterPro" id="IPR011006">
    <property type="entry name" value="CheY-like_superfamily"/>
</dbReference>
<dbReference type="AlphaFoldDB" id="A0A7X8SLY3"/>
<dbReference type="Pfam" id="PF00072">
    <property type="entry name" value="Response_reg"/>
    <property type="match status" value="1"/>
</dbReference>
<dbReference type="Gene3D" id="1.10.287.130">
    <property type="match status" value="1"/>
</dbReference>
<name>A0A7X8SLY3_9BACT</name>
<evidence type="ECO:0000256" key="1">
    <source>
        <dbReference type="ARBA" id="ARBA00000085"/>
    </source>
</evidence>
<sequence length="402" mass="45592">MDSVQVKKVKPTVLYVDDEQQNLVSFRAGFRKVYKVLIANSGDEALEILKEEHNNISVVISDQRMPKMTGVELFEKVRELYPDIMRIVLTGYSDVQDIINAISKGEVYRYITKPWNRDELMVTIDNAIEAYNLKVENRTLFTSLQEANEHLEEKVKSRTKALQRQNEELIELDGEKNHLIGIVAHDLKSPLSQIGGLIELMKFDMETFTSEQKEYIDMIQESINKQEELITQILDLNALESKASNLTIKPYDLSKLVKESAERFELTAQKKNITLEVGVIEDSFAEVDETYFGQVLQNLISNAVKFSPVDKKIFIFVKENGEDLEIHVKDEGPGLNENDKKKLFGRFQKLSARPTGGEHSTGLGLSIVKKMVEDMSGKVWCDSVEGEGADFVVSFAKASKEA</sequence>
<proteinExistence type="predicted"/>
<dbReference type="InterPro" id="IPR001789">
    <property type="entry name" value="Sig_transdc_resp-reg_receiver"/>
</dbReference>
<dbReference type="GO" id="GO:0000155">
    <property type="term" value="F:phosphorelay sensor kinase activity"/>
    <property type="evidence" value="ECO:0007669"/>
    <property type="project" value="InterPro"/>
</dbReference>
<dbReference type="InterPro" id="IPR036097">
    <property type="entry name" value="HisK_dim/P_sf"/>
</dbReference>
<accession>A0A7X8SLY3</accession>
<dbReference type="PROSITE" id="PS50109">
    <property type="entry name" value="HIS_KIN"/>
    <property type="match status" value="1"/>
</dbReference>
<evidence type="ECO:0000259" key="8">
    <source>
        <dbReference type="PROSITE" id="PS50110"/>
    </source>
</evidence>
<protein>
    <recommendedName>
        <fullName evidence="2">histidine kinase</fullName>
        <ecNumber evidence="2">2.7.13.3</ecNumber>
    </recommendedName>
</protein>
<evidence type="ECO:0000256" key="5">
    <source>
        <dbReference type="ARBA" id="ARBA00022777"/>
    </source>
</evidence>
<evidence type="ECO:0000313" key="10">
    <source>
        <dbReference type="Proteomes" id="UP000585050"/>
    </source>
</evidence>
<evidence type="ECO:0000256" key="3">
    <source>
        <dbReference type="ARBA" id="ARBA00022553"/>
    </source>
</evidence>
<dbReference type="SUPFAM" id="SSF52172">
    <property type="entry name" value="CheY-like"/>
    <property type="match status" value="1"/>
</dbReference>
<evidence type="ECO:0000313" key="9">
    <source>
        <dbReference type="EMBL" id="NLR92676.1"/>
    </source>
</evidence>
<dbReference type="InterPro" id="IPR003661">
    <property type="entry name" value="HisK_dim/P_dom"/>
</dbReference>
<dbReference type="CDD" id="cd17569">
    <property type="entry name" value="REC_HupR-like"/>
    <property type="match status" value="1"/>
</dbReference>
<dbReference type="Pfam" id="PF00512">
    <property type="entry name" value="HisKA"/>
    <property type="match status" value="1"/>
</dbReference>
<organism evidence="9 10">
    <name type="scientific">Flammeovirga agarivorans</name>
    <dbReference type="NCBI Taxonomy" id="2726742"/>
    <lineage>
        <taxon>Bacteria</taxon>
        <taxon>Pseudomonadati</taxon>
        <taxon>Bacteroidota</taxon>
        <taxon>Cytophagia</taxon>
        <taxon>Cytophagales</taxon>
        <taxon>Flammeovirgaceae</taxon>
        <taxon>Flammeovirga</taxon>
    </lineage>
</organism>
<dbReference type="SMART" id="SM00448">
    <property type="entry name" value="REC"/>
    <property type="match status" value="1"/>
</dbReference>
<dbReference type="InterPro" id="IPR003594">
    <property type="entry name" value="HATPase_dom"/>
</dbReference>
<feature type="domain" description="Response regulatory" evidence="8">
    <location>
        <begin position="12"/>
        <end position="128"/>
    </location>
</feature>
<dbReference type="SMART" id="SM00387">
    <property type="entry name" value="HATPase_c"/>
    <property type="match status" value="1"/>
</dbReference>
<evidence type="ECO:0000256" key="4">
    <source>
        <dbReference type="ARBA" id="ARBA00022679"/>
    </source>
</evidence>
<evidence type="ECO:0000259" key="7">
    <source>
        <dbReference type="PROSITE" id="PS50109"/>
    </source>
</evidence>
<dbReference type="PANTHER" id="PTHR43547:SF2">
    <property type="entry name" value="HYBRID SIGNAL TRANSDUCTION HISTIDINE KINASE C"/>
    <property type="match status" value="1"/>
</dbReference>
<dbReference type="RefSeq" id="WP_168883381.1">
    <property type="nucleotide sequence ID" value="NZ_JABAIL010000004.1"/>
</dbReference>
<dbReference type="FunFam" id="3.30.565.10:FF:000006">
    <property type="entry name" value="Sensor histidine kinase WalK"/>
    <property type="match status" value="1"/>
</dbReference>
<comment type="caution">
    <text evidence="9">The sequence shown here is derived from an EMBL/GenBank/DDBJ whole genome shotgun (WGS) entry which is preliminary data.</text>
</comment>
<dbReference type="PROSITE" id="PS50110">
    <property type="entry name" value="RESPONSE_REGULATORY"/>
    <property type="match status" value="1"/>
</dbReference>
<evidence type="ECO:0000256" key="6">
    <source>
        <dbReference type="PROSITE-ProRule" id="PRU00169"/>
    </source>
</evidence>
<dbReference type="SUPFAM" id="SSF47384">
    <property type="entry name" value="Homodimeric domain of signal transducing histidine kinase"/>
    <property type="match status" value="1"/>
</dbReference>
<dbReference type="EMBL" id="JABAIL010000004">
    <property type="protein sequence ID" value="NLR92676.1"/>
    <property type="molecule type" value="Genomic_DNA"/>
</dbReference>
<evidence type="ECO:0000256" key="2">
    <source>
        <dbReference type="ARBA" id="ARBA00012438"/>
    </source>
</evidence>
<dbReference type="InterPro" id="IPR005467">
    <property type="entry name" value="His_kinase_dom"/>
</dbReference>
<feature type="modified residue" description="4-aspartylphosphate" evidence="6">
    <location>
        <position position="62"/>
    </location>
</feature>
<keyword evidence="4" id="KW-0808">Transferase</keyword>
<dbReference type="SMART" id="SM00388">
    <property type="entry name" value="HisKA"/>
    <property type="match status" value="1"/>
</dbReference>
<comment type="catalytic activity">
    <reaction evidence="1">
        <text>ATP + protein L-histidine = ADP + protein N-phospho-L-histidine.</text>
        <dbReference type="EC" id="2.7.13.3"/>
    </reaction>
</comment>
<dbReference type="InterPro" id="IPR004358">
    <property type="entry name" value="Sig_transdc_His_kin-like_C"/>
</dbReference>
<dbReference type="CDD" id="cd00075">
    <property type="entry name" value="HATPase"/>
    <property type="match status" value="1"/>
</dbReference>